<evidence type="ECO:0000313" key="2">
    <source>
        <dbReference type="EMBL" id="MBS2097436.1"/>
    </source>
</evidence>
<keyword evidence="3" id="KW-1185">Reference proteome</keyword>
<name>A0ABS5JSS4_9BACT</name>
<accession>A0ABS5JSS4</accession>
<dbReference type="InterPro" id="IPR031815">
    <property type="entry name" value="DUF5074"/>
</dbReference>
<comment type="caution">
    <text evidence="2">The sequence shown here is derived from an EMBL/GenBank/DDBJ whole genome shotgun (WGS) entry which is preliminary data.</text>
</comment>
<evidence type="ECO:0008006" key="4">
    <source>
        <dbReference type="Google" id="ProtNLM"/>
    </source>
</evidence>
<dbReference type="Gene3D" id="2.130.10.10">
    <property type="entry name" value="YVTN repeat-like/Quinoprotein amine dehydrogenase"/>
    <property type="match status" value="1"/>
</dbReference>
<evidence type="ECO:0000313" key="3">
    <source>
        <dbReference type="Proteomes" id="UP000708576"/>
    </source>
</evidence>
<evidence type="ECO:0000256" key="1">
    <source>
        <dbReference type="SAM" id="SignalP"/>
    </source>
</evidence>
<gene>
    <name evidence="2" type="ORF">KEM10_04035</name>
</gene>
<dbReference type="InterPro" id="IPR011045">
    <property type="entry name" value="N2O_reductase_N"/>
</dbReference>
<dbReference type="Proteomes" id="UP000708576">
    <property type="component" value="Unassembled WGS sequence"/>
</dbReference>
<reference evidence="2 3" key="1">
    <citation type="journal article" date="2015" name="Int. J. Syst. Evol. Microbiol.">
        <title>Carboxylicivirga linearis sp. nov., isolated from a sea cucumber culture pond.</title>
        <authorList>
            <person name="Wang F.Q."/>
            <person name="Zhou Y.X."/>
            <person name="Lin X.Z."/>
            <person name="Chen G.J."/>
            <person name="Du Z.J."/>
        </authorList>
    </citation>
    <scope>NUCLEOTIDE SEQUENCE [LARGE SCALE GENOMIC DNA]</scope>
    <source>
        <strain evidence="2 3">FB218</strain>
    </source>
</reference>
<protein>
    <recommendedName>
        <fullName evidence="4">YncE family protein</fullName>
    </recommendedName>
</protein>
<feature type="chain" id="PRO_5046660430" description="YncE family protein" evidence="1">
    <location>
        <begin position="16"/>
        <end position="348"/>
    </location>
</feature>
<dbReference type="PROSITE" id="PS51257">
    <property type="entry name" value="PROKAR_LIPOPROTEIN"/>
    <property type="match status" value="1"/>
</dbReference>
<organism evidence="2 3">
    <name type="scientific">Carboxylicivirga linearis</name>
    <dbReference type="NCBI Taxonomy" id="1628157"/>
    <lineage>
        <taxon>Bacteria</taxon>
        <taxon>Pseudomonadati</taxon>
        <taxon>Bacteroidota</taxon>
        <taxon>Bacteroidia</taxon>
        <taxon>Marinilabiliales</taxon>
        <taxon>Marinilabiliaceae</taxon>
        <taxon>Carboxylicivirga</taxon>
    </lineage>
</organism>
<dbReference type="RefSeq" id="WP_212213829.1">
    <property type="nucleotide sequence ID" value="NZ_JAGUCO010000002.1"/>
</dbReference>
<dbReference type="InterPro" id="IPR015943">
    <property type="entry name" value="WD40/YVTN_repeat-like_dom_sf"/>
</dbReference>
<dbReference type="InterPro" id="IPR051200">
    <property type="entry name" value="Host-pathogen_enzymatic-act"/>
</dbReference>
<dbReference type="PANTHER" id="PTHR47197:SF3">
    <property type="entry name" value="DIHYDRO-HEME D1 DEHYDROGENASE"/>
    <property type="match status" value="1"/>
</dbReference>
<sequence>MKSLFKLKWAVIAIAAVLASCSEDDPTPSYPALKGTFVISEGSYGNNNGAIGFYNDEVEENDLFNSVNGRILGDVVQDFTVVDTLGFIVANNSQKVEVVRMRDFVSVATLDDAELSYPRFVKQATENTIYISNGSFAGQVLVYNIETLELTGNIAVGNGPEMMVKVGDKMYVANSGGWDVDNTISVIDITEGKVIKTITVGQASVTMKADKDNNLWVYSKGSEMDVNWNYTNPQIFKVNTITDEVTKSYNIGKTLYSWGSNLLTTSDDGYVYYFADATYKMGINDEELPVEAWTSTVYYGIEINPENGNVYCMDAINNEVVIMDADDASVISSLTETATYPRSVVFSY</sequence>
<dbReference type="EMBL" id="JAGUCO010000002">
    <property type="protein sequence ID" value="MBS2097436.1"/>
    <property type="molecule type" value="Genomic_DNA"/>
</dbReference>
<proteinExistence type="predicted"/>
<dbReference type="Pfam" id="PF16819">
    <property type="entry name" value="DUF5074"/>
    <property type="match status" value="1"/>
</dbReference>
<dbReference type="PANTHER" id="PTHR47197">
    <property type="entry name" value="PROTEIN NIRF"/>
    <property type="match status" value="1"/>
</dbReference>
<dbReference type="SUPFAM" id="SSF50974">
    <property type="entry name" value="Nitrous oxide reductase, N-terminal domain"/>
    <property type="match status" value="1"/>
</dbReference>
<feature type="signal peptide" evidence="1">
    <location>
        <begin position="1"/>
        <end position="15"/>
    </location>
</feature>
<keyword evidence="1" id="KW-0732">Signal</keyword>